<evidence type="ECO:0000256" key="2">
    <source>
        <dbReference type="ARBA" id="ARBA00022448"/>
    </source>
</evidence>
<dbReference type="OMA" id="XHIVVCG"/>
<evidence type="ECO:0000256" key="13">
    <source>
        <dbReference type="ARBA" id="ARBA00023065"/>
    </source>
</evidence>
<sequence>MNLSEELCEATYCGYPDCNDRYWWMFLTSSLATFFFGIGSVFIVRFISRLLCLNHRRPHPGTVPEGSSWCGGICPMNLLDKNAESEMRSMEAAKDWATRLMSAQSRFGRILLITYFCVSMGSYAIYVLDTSKPIERCFPPDGDLLFFIDNIFNFFFLAVFILRFISWNDKFWFWFSVNTQVDIFTIPPTIVALGVSRTWLGLRCLRIMILMQLPEILQLLRVLRTSNGIKLTSLLTIVAGAWLTSAGIYHLVENSGDPWLHFQNSQPLTYGQCIYITVVTMSTVGYGDLTPQTTCGTIFIIFFILGVLAIFASALPEIVEIVGQGSKYSGVYEPVKGKKHIVVCGHITYDSVSNFLKDFLHIDRDVVNVHIVLLDTTDPDLELQALFRRHFTKLRYFQGSVFNPADLQRVKLNESDACLILCNKYSPKPDTEDSGQIMRVISIKNFNPEMRVIVQLIQDHSKTHLMNIPSWNQAYGDDVICIAALKLGFMAQTCLAPGFSTMMANLFAMRSSSEIHIKPVKDDPNERVSETQSVVKNASSPTETYLESPEGWMSHYLHGCGNEIYTESLSRAFDGMNAPEVVKECFTKLKLLLIAVQQTNEFDEAEIIINPGPLLLITQGTVGFFLAPDATEAKRAYYYCRACHGEGVGVEKIWRCECKECACLDNNHSKKYTHKDGHKLLAMTRLGDVHEPAPARSTGGELPELKIKGVNLSESSDHDQPAYDFTGLFHWSPARTVEDALITSAQKRRYLVNHVIVCLFGDELSPLIGIRNFVMPLRASNFKYEDLKTIVFLGNIKYIEREWDKIMNFPKVFVCSGSPLSRADMRNVNVHQSAMCVILSANLGDSIEQGLQDKETILSSLNLKSIMAAGAHSRRSKIIAAYAAESPTRLNGGSIKRSLFTQSSPKITVPMITELVNDINVQFLDDDDEDDPDTELYLTQPFACGTAFAVSVLDSLMSATYFNANSLTLIRTLITGGTNADLEEILSEGGELPPGVQIGRSRLKELLRDRCTVDQLSIGTGVFQHCKDGHTYGSLFLHGLESGILCLGIYRNLIISGKSSGKRYVITNPSQEFELMSGDRIFCLKHFEDLNMNNEIPVRETDLIGSDL</sequence>
<feature type="transmembrane region" description="Helical" evidence="18">
    <location>
        <begin position="269"/>
        <end position="289"/>
    </location>
</feature>
<keyword evidence="7" id="KW-0631">Potassium channel</keyword>
<keyword evidence="11" id="KW-0630">Potassium</keyword>
<dbReference type="RefSeq" id="XP_038047112.1">
    <property type="nucleotide sequence ID" value="XM_038191184.1"/>
</dbReference>
<keyword evidence="8" id="KW-0106">Calcium</keyword>
<feature type="domain" description="RCK N-terminal" evidence="19">
    <location>
        <begin position="338"/>
        <end position="480"/>
    </location>
</feature>
<dbReference type="Pfam" id="PF22614">
    <property type="entry name" value="Slo-like_RCK"/>
    <property type="match status" value="2"/>
</dbReference>
<keyword evidence="14 18" id="KW-0472">Membrane</keyword>
<proteinExistence type="predicted"/>
<keyword evidence="5 18" id="KW-0812">Transmembrane</keyword>
<evidence type="ECO:0000256" key="14">
    <source>
        <dbReference type="ARBA" id="ARBA00023136"/>
    </source>
</evidence>
<keyword evidence="4" id="KW-0633">Potassium transport</keyword>
<dbReference type="InterPro" id="IPR048735">
    <property type="entry name" value="Slowpoke-like_C"/>
</dbReference>
<evidence type="ECO:0000256" key="6">
    <source>
        <dbReference type="ARBA" id="ARBA00022723"/>
    </source>
</evidence>
<keyword evidence="2" id="KW-0813">Transport</keyword>
<evidence type="ECO:0000256" key="4">
    <source>
        <dbReference type="ARBA" id="ARBA00022538"/>
    </source>
</evidence>
<feature type="transmembrane region" description="Helical" evidence="18">
    <location>
        <begin position="229"/>
        <end position="249"/>
    </location>
</feature>
<keyword evidence="6" id="KW-0479">Metal-binding</keyword>
<evidence type="ECO:0000256" key="10">
    <source>
        <dbReference type="ARBA" id="ARBA00022882"/>
    </source>
</evidence>
<keyword evidence="15" id="KW-0407">Ion channel</keyword>
<dbReference type="InterPro" id="IPR003929">
    <property type="entry name" value="K_chnl_BK_asu"/>
</dbReference>
<evidence type="ECO:0000256" key="18">
    <source>
        <dbReference type="SAM" id="Phobius"/>
    </source>
</evidence>
<feature type="transmembrane region" description="Helical" evidence="18">
    <location>
        <begin position="22"/>
        <end position="47"/>
    </location>
</feature>
<evidence type="ECO:0000313" key="20">
    <source>
        <dbReference type="EnsemblMetazoa" id="XP_038047112.1"/>
    </source>
</evidence>
<dbReference type="GeneID" id="119721223"/>
<dbReference type="OrthoDB" id="10035564at2759"/>
<feature type="transmembrane region" description="Helical" evidence="18">
    <location>
        <begin position="146"/>
        <end position="165"/>
    </location>
</feature>
<evidence type="ECO:0000256" key="9">
    <source>
        <dbReference type="ARBA" id="ARBA00022842"/>
    </source>
</evidence>
<dbReference type="GO" id="GO:0045211">
    <property type="term" value="C:postsynaptic membrane"/>
    <property type="evidence" value="ECO:0007669"/>
    <property type="project" value="TreeGrafter"/>
</dbReference>
<dbReference type="Pfam" id="PF00520">
    <property type="entry name" value="Ion_trans"/>
    <property type="match status" value="1"/>
</dbReference>
<dbReference type="GO" id="GO:0046872">
    <property type="term" value="F:metal ion binding"/>
    <property type="evidence" value="ECO:0007669"/>
    <property type="project" value="UniProtKB-KW"/>
</dbReference>
<dbReference type="Proteomes" id="UP000887568">
    <property type="component" value="Unplaced"/>
</dbReference>
<keyword evidence="12 18" id="KW-1133">Transmembrane helix</keyword>
<evidence type="ECO:0000256" key="12">
    <source>
        <dbReference type="ARBA" id="ARBA00022989"/>
    </source>
</evidence>
<dbReference type="PANTHER" id="PTHR10027:SF33">
    <property type="entry name" value="CALCIUM-ACTIVATED POTASSIUM CHANNEL SUBUNIT ALPHA-1-RELATED"/>
    <property type="match status" value="1"/>
</dbReference>
<dbReference type="Gene3D" id="1.10.287.70">
    <property type="match status" value="1"/>
</dbReference>
<dbReference type="PRINTS" id="PR01449">
    <property type="entry name" value="BKCHANNELA"/>
</dbReference>
<dbReference type="AlphaFoldDB" id="A0A913Z5W9"/>
<dbReference type="FunFam" id="3.40.50.720:FF:000005">
    <property type="entry name" value="calcium-activated potassium channel subunit alpha-1 isoform X6"/>
    <property type="match status" value="1"/>
</dbReference>
<feature type="compositionally biased region" description="Polar residues" evidence="17">
    <location>
        <begin position="530"/>
        <end position="544"/>
    </location>
</feature>
<comment type="subcellular location">
    <subcellularLocation>
        <location evidence="1">Cell membrane</location>
        <topology evidence="1">Multi-pass membrane protein</topology>
    </subcellularLocation>
</comment>
<evidence type="ECO:0000256" key="8">
    <source>
        <dbReference type="ARBA" id="ARBA00022837"/>
    </source>
</evidence>
<dbReference type="GO" id="GO:0060072">
    <property type="term" value="F:large conductance calcium-activated potassium channel activity"/>
    <property type="evidence" value="ECO:0007669"/>
    <property type="project" value="TreeGrafter"/>
</dbReference>
<feature type="transmembrane region" description="Helical" evidence="18">
    <location>
        <begin position="296"/>
        <end position="315"/>
    </location>
</feature>
<feature type="transmembrane region" description="Helical" evidence="18">
    <location>
        <begin position="107"/>
        <end position="126"/>
    </location>
</feature>
<dbReference type="PANTHER" id="PTHR10027">
    <property type="entry name" value="CALCIUM-ACTIVATED POTASSIUM CHANNEL ALPHA CHAIN"/>
    <property type="match status" value="1"/>
</dbReference>
<evidence type="ECO:0000256" key="5">
    <source>
        <dbReference type="ARBA" id="ARBA00022692"/>
    </source>
</evidence>
<keyword evidence="10" id="KW-0851">Voltage-gated channel</keyword>
<evidence type="ECO:0000313" key="21">
    <source>
        <dbReference type="Proteomes" id="UP000887568"/>
    </source>
</evidence>
<dbReference type="EnsemblMetazoa" id="XM_038191184.1">
    <property type="protein sequence ID" value="XP_038047112.1"/>
    <property type="gene ID" value="LOC119721223"/>
</dbReference>
<feature type="region of interest" description="Disordered" evidence="17">
    <location>
        <begin position="523"/>
        <end position="544"/>
    </location>
</feature>
<evidence type="ECO:0000256" key="1">
    <source>
        <dbReference type="ARBA" id="ARBA00004651"/>
    </source>
</evidence>
<dbReference type="GO" id="GO:0034702">
    <property type="term" value="C:monoatomic ion channel complex"/>
    <property type="evidence" value="ECO:0007669"/>
    <property type="project" value="UniProtKB-KW"/>
</dbReference>
<evidence type="ECO:0000256" key="17">
    <source>
        <dbReference type="SAM" id="MobiDB-lite"/>
    </source>
</evidence>
<dbReference type="InterPro" id="IPR036291">
    <property type="entry name" value="NAD(P)-bd_dom_sf"/>
</dbReference>
<dbReference type="Pfam" id="PF03493">
    <property type="entry name" value="BK_channel_a"/>
    <property type="match status" value="1"/>
</dbReference>
<name>A0A913Z5W9_PATMI</name>
<dbReference type="InterPro" id="IPR003148">
    <property type="entry name" value="RCK_N"/>
</dbReference>
<evidence type="ECO:0000256" key="3">
    <source>
        <dbReference type="ARBA" id="ARBA00022475"/>
    </source>
</evidence>
<accession>A0A913Z5W9</accession>
<dbReference type="InterPro" id="IPR005821">
    <property type="entry name" value="Ion_trans_dom"/>
</dbReference>
<evidence type="ECO:0000256" key="16">
    <source>
        <dbReference type="ARBA" id="ARBA00029579"/>
    </source>
</evidence>
<dbReference type="FunFam" id="1.10.287.70:FF:000015">
    <property type="entry name" value="Calcium-activated potassium channel subunit alpha-1 isoform X7"/>
    <property type="match status" value="1"/>
</dbReference>
<keyword evidence="9" id="KW-0460">Magnesium</keyword>
<dbReference type="SUPFAM" id="SSF51735">
    <property type="entry name" value="NAD(P)-binding Rossmann-fold domains"/>
    <property type="match status" value="1"/>
</dbReference>
<organism evidence="20 21">
    <name type="scientific">Patiria miniata</name>
    <name type="common">Bat star</name>
    <name type="synonym">Asterina miniata</name>
    <dbReference type="NCBI Taxonomy" id="46514"/>
    <lineage>
        <taxon>Eukaryota</taxon>
        <taxon>Metazoa</taxon>
        <taxon>Echinodermata</taxon>
        <taxon>Eleutherozoa</taxon>
        <taxon>Asterozoa</taxon>
        <taxon>Asteroidea</taxon>
        <taxon>Valvatacea</taxon>
        <taxon>Valvatida</taxon>
        <taxon>Asterinidae</taxon>
        <taxon>Patiria</taxon>
    </lineage>
</organism>
<dbReference type="PROSITE" id="PS51201">
    <property type="entry name" value="RCK_N"/>
    <property type="match status" value="1"/>
</dbReference>
<dbReference type="SUPFAM" id="SSF81324">
    <property type="entry name" value="Voltage-gated potassium channels"/>
    <property type="match status" value="1"/>
</dbReference>
<reference evidence="20" key="1">
    <citation type="submission" date="2022-11" db="UniProtKB">
        <authorList>
            <consortium name="EnsemblMetazoa"/>
        </authorList>
    </citation>
    <scope>IDENTIFICATION</scope>
</reference>
<dbReference type="Pfam" id="PF21014">
    <property type="entry name" value="Slowpoke_C"/>
    <property type="match status" value="1"/>
</dbReference>
<dbReference type="Gene3D" id="3.40.50.720">
    <property type="entry name" value="NAD(P)-binding Rossmann-like Domain"/>
    <property type="match status" value="2"/>
</dbReference>
<evidence type="ECO:0000256" key="7">
    <source>
        <dbReference type="ARBA" id="ARBA00022826"/>
    </source>
</evidence>
<keyword evidence="13" id="KW-0406">Ion transport</keyword>
<dbReference type="InterPro" id="IPR047871">
    <property type="entry name" value="K_chnl_Slo-like"/>
</dbReference>
<keyword evidence="21" id="KW-1185">Reference proteome</keyword>
<keyword evidence="3" id="KW-1003">Cell membrane</keyword>
<evidence type="ECO:0000256" key="15">
    <source>
        <dbReference type="ARBA" id="ARBA00023303"/>
    </source>
</evidence>
<evidence type="ECO:0000259" key="19">
    <source>
        <dbReference type="PROSITE" id="PS51201"/>
    </source>
</evidence>
<protein>
    <recommendedName>
        <fullName evidence="16">BK channel</fullName>
    </recommendedName>
</protein>
<evidence type="ECO:0000256" key="11">
    <source>
        <dbReference type="ARBA" id="ARBA00022958"/>
    </source>
</evidence>